<dbReference type="RefSeq" id="WP_016911134.1">
    <property type="nucleotide sequence ID" value="NZ_CBCPHH010000003.1"/>
</dbReference>
<name>A0ABX7HD04_9STAP</name>
<reference evidence="1 2" key="1">
    <citation type="submission" date="2021-02" db="EMBL/GenBank/DDBJ databases">
        <title>FDA dAtabase for Regulatory Grade micrObial Sequences (FDA-ARGOS): Supporting development and validation of Infectious Disease Dx tests.</title>
        <authorList>
            <person name="Sproer C."/>
            <person name="Gronow S."/>
            <person name="Severitt S."/>
            <person name="Schroder I."/>
            <person name="Tallon L."/>
            <person name="Sadzewicz L."/>
            <person name="Zhao X."/>
            <person name="Boylan J."/>
            <person name="Ott S."/>
            <person name="Bowen H."/>
            <person name="Vavikolanu K."/>
            <person name="Mehta A."/>
            <person name="Aluvathingal J."/>
            <person name="Nadendla S."/>
            <person name="Lowell S."/>
            <person name="Myers T."/>
            <person name="Yan Y."/>
            <person name="Sichtig H."/>
        </authorList>
    </citation>
    <scope>NUCLEOTIDE SEQUENCE [LARGE SCALE GENOMIC DNA]</scope>
    <source>
        <strain evidence="1 2">FDAARGOS_1207</strain>
    </source>
</reference>
<proteinExistence type="predicted"/>
<dbReference type="EMBL" id="CP069486">
    <property type="protein sequence ID" value="QRO84132.1"/>
    <property type="molecule type" value="Genomic_DNA"/>
</dbReference>
<sequence length="48" mass="5371">MEKEFVGKCEACDSNIYCSSGFIEGVVQQDKTLLCFKCSNKKDEGKET</sequence>
<gene>
    <name evidence="1" type="ORF">I6J37_07830</name>
</gene>
<dbReference type="Proteomes" id="UP000627155">
    <property type="component" value="Chromosome"/>
</dbReference>
<protein>
    <submittedName>
        <fullName evidence="1">Uncharacterized protein</fullName>
    </submittedName>
</protein>
<accession>A0ABX7HD04</accession>
<evidence type="ECO:0000313" key="1">
    <source>
        <dbReference type="EMBL" id="QRO84132.1"/>
    </source>
</evidence>
<keyword evidence="2" id="KW-1185">Reference proteome</keyword>
<evidence type="ECO:0000313" key="2">
    <source>
        <dbReference type="Proteomes" id="UP000627155"/>
    </source>
</evidence>
<organism evidence="1 2">
    <name type="scientific">Mammaliicoccus vitulinus</name>
    <dbReference type="NCBI Taxonomy" id="71237"/>
    <lineage>
        <taxon>Bacteria</taxon>
        <taxon>Bacillati</taxon>
        <taxon>Bacillota</taxon>
        <taxon>Bacilli</taxon>
        <taxon>Bacillales</taxon>
        <taxon>Staphylococcaceae</taxon>
        <taxon>Mammaliicoccus</taxon>
    </lineage>
</organism>